<organism evidence="3 4">
    <name type="scientific">Corchorus capsularis</name>
    <name type="common">Jute</name>
    <dbReference type="NCBI Taxonomy" id="210143"/>
    <lineage>
        <taxon>Eukaryota</taxon>
        <taxon>Viridiplantae</taxon>
        <taxon>Streptophyta</taxon>
        <taxon>Embryophyta</taxon>
        <taxon>Tracheophyta</taxon>
        <taxon>Spermatophyta</taxon>
        <taxon>Magnoliopsida</taxon>
        <taxon>eudicotyledons</taxon>
        <taxon>Gunneridae</taxon>
        <taxon>Pentapetalae</taxon>
        <taxon>rosids</taxon>
        <taxon>malvids</taxon>
        <taxon>Malvales</taxon>
        <taxon>Malvaceae</taxon>
        <taxon>Grewioideae</taxon>
        <taxon>Apeibeae</taxon>
        <taxon>Corchorus</taxon>
    </lineage>
</organism>
<evidence type="ECO:0000259" key="2">
    <source>
        <dbReference type="Pfam" id="PF09791"/>
    </source>
</evidence>
<evidence type="ECO:0000313" key="4">
    <source>
        <dbReference type="Proteomes" id="UP000188268"/>
    </source>
</evidence>
<name>A0A1R3GFY0_COCAP</name>
<dbReference type="EMBL" id="AWWV01014436">
    <property type="protein sequence ID" value="OMO56995.1"/>
    <property type="molecule type" value="Genomic_DNA"/>
</dbReference>
<feature type="domain" description="Oxidoreductase-like" evidence="2">
    <location>
        <begin position="104"/>
        <end position="138"/>
    </location>
</feature>
<dbReference type="PANTHER" id="PTHR21193:SF3">
    <property type="entry name" value="OXIDOREDUCTASE-LIKE DOMAIN-CONTAINING PROTEIN 1"/>
    <property type="match status" value="1"/>
</dbReference>
<evidence type="ECO:0000256" key="1">
    <source>
        <dbReference type="SAM" id="MobiDB-lite"/>
    </source>
</evidence>
<comment type="caution">
    <text evidence="3">The sequence shown here is derived from an EMBL/GenBank/DDBJ whole genome shotgun (WGS) entry which is preliminary data.</text>
</comment>
<dbReference type="InterPro" id="IPR019180">
    <property type="entry name" value="Oxidoreductase-like_N"/>
</dbReference>
<keyword evidence="4" id="KW-1185">Reference proteome</keyword>
<accession>A0A1R3GFY0</accession>
<dbReference type="Pfam" id="PF09791">
    <property type="entry name" value="Oxidored-like"/>
    <property type="match status" value="1"/>
</dbReference>
<gene>
    <name evidence="3" type="ORF">CCACVL1_26091</name>
</gene>
<evidence type="ECO:0000313" key="3">
    <source>
        <dbReference type="EMBL" id="OMO56995.1"/>
    </source>
</evidence>
<protein>
    <recommendedName>
        <fullName evidence="2">Oxidoreductase-like domain-containing protein</fullName>
    </recommendedName>
</protein>
<dbReference type="AlphaFoldDB" id="A0A1R3GFY0"/>
<reference evidence="3 4" key="1">
    <citation type="submission" date="2013-09" db="EMBL/GenBank/DDBJ databases">
        <title>Corchorus capsularis genome sequencing.</title>
        <authorList>
            <person name="Alam M."/>
            <person name="Haque M.S."/>
            <person name="Islam M.S."/>
            <person name="Emdad E.M."/>
            <person name="Islam M.M."/>
            <person name="Ahmed B."/>
            <person name="Halim A."/>
            <person name="Hossen Q.M.M."/>
            <person name="Hossain M.Z."/>
            <person name="Ahmed R."/>
            <person name="Khan M.M."/>
            <person name="Islam R."/>
            <person name="Rashid M.M."/>
            <person name="Khan S.A."/>
            <person name="Rahman M.S."/>
            <person name="Alam M."/>
        </authorList>
    </citation>
    <scope>NUCLEOTIDE SEQUENCE [LARGE SCALE GENOMIC DNA]</scope>
    <source>
        <strain evidence="4">cv. CVL-1</strain>
        <tissue evidence="3">Whole seedling</tissue>
    </source>
</reference>
<dbReference type="Proteomes" id="UP000188268">
    <property type="component" value="Unassembled WGS sequence"/>
</dbReference>
<proteinExistence type="predicted"/>
<feature type="compositionally biased region" description="Basic and acidic residues" evidence="1">
    <location>
        <begin position="80"/>
        <end position="96"/>
    </location>
</feature>
<sequence length="152" mass="17282">METTLLFRCCHYLPPTSTTESRLTKSDKTRTHVGSPMRLPISTLRFVSSNIISIDRQRIGDPLRFLFVNGRIPLKLMATKLEESEVKDGSDKKKQEEEELTKNLPDPPEKPEPGDCCGSGCVRCVWDVYYEELEAYNRLCKPDPKNSISNSS</sequence>
<dbReference type="Gramene" id="OMO56995">
    <property type="protein sequence ID" value="OMO56995"/>
    <property type="gene ID" value="CCACVL1_26091"/>
</dbReference>
<dbReference type="OrthoDB" id="1856718at2759"/>
<dbReference type="OMA" id="NSHITQD"/>
<dbReference type="PANTHER" id="PTHR21193">
    <property type="entry name" value="OXIDOREDUCTASE-LIKE DOMAIN-CONTAINING PROTEIN 1"/>
    <property type="match status" value="1"/>
</dbReference>
<feature type="region of interest" description="Disordered" evidence="1">
    <location>
        <begin position="79"/>
        <end position="116"/>
    </location>
</feature>
<dbReference type="STRING" id="210143.A0A1R3GFY0"/>
<dbReference type="InterPro" id="IPR039251">
    <property type="entry name" value="OXLD1"/>
</dbReference>